<dbReference type="Proteomes" id="UP000484015">
    <property type="component" value="Unassembled WGS sequence"/>
</dbReference>
<evidence type="ECO:0000313" key="4">
    <source>
        <dbReference type="Proteomes" id="UP000484015"/>
    </source>
</evidence>
<reference evidence="3 4" key="1">
    <citation type="submission" date="2019-11" db="EMBL/GenBank/DDBJ databases">
        <title>Type strains purchased from KCTC, JCM and DSMZ.</title>
        <authorList>
            <person name="Lu H."/>
        </authorList>
    </citation>
    <scope>NUCLEOTIDE SEQUENCE [LARGE SCALE GENOMIC DNA]</scope>
    <source>
        <strain evidence="3 4">KCTC 42409</strain>
    </source>
</reference>
<dbReference type="NCBIfam" id="TIGR01643">
    <property type="entry name" value="YD_repeat_2x"/>
    <property type="match status" value="3"/>
</dbReference>
<dbReference type="Gene3D" id="2.180.10.10">
    <property type="entry name" value="RHS repeat-associated core"/>
    <property type="match status" value="3"/>
</dbReference>
<dbReference type="PANTHER" id="PTHR32305:SF17">
    <property type="entry name" value="TRNA NUCLEASE WAPA"/>
    <property type="match status" value="1"/>
</dbReference>
<dbReference type="InterPro" id="IPR056823">
    <property type="entry name" value="TEN-like_YD-shell"/>
</dbReference>
<dbReference type="InterPro" id="IPR050708">
    <property type="entry name" value="T6SS_VgrG/RHS"/>
</dbReference>
<accession>A0A6L6Q228</accession>
<evidence type="ECO:0000313" key="3">
    <source>
        <dbReference type="EMBL" id="MTW03112.1"/>
    </source>
</evidence>
<dbReference type="InterPro" id="IPR006530">
    <property type="entry name" value="YD"/>
</dbReference>
<organism evidence="3 4">
    <name type="scientific">Pseudoduganella ginsengisoli</name>
    <dbReference type="NCBI Taxonomy" id="1462440"/>
    <lineage>
        <taxon>Bacteria</taxon>
        <taxon>Pseudomonadati</taxon>
        <taxon>Pseudomonadota</taxon>
        <taxon>Betaproteobacteria</taxon>
        <taxon>Burkholderiales</taxon>
        <taxon>Oxalobacteraceae</taxon>
        <taxon>Telluria group</taxon>
        <taxon>Pseudoduganella</taxon>
    </lineage>
</organism>
<keyword evidence="1" id="KW-0677">Repeat</keyword>
<dbReference type="AlphaFoldDB" id="A0A6L6Q228"/>
<protein>
    <submittedName>
        <fullName evidence="3">RHS repeat protein</fullName>
    </submittedName>
</protein>
<dbReference type="OrthoDB" id="6904246at2"/>
<keyword evidence="4" id="KW-1185">Reference proteome</keyword>
<comment type="caution">
    <text evidence="3">The sequence shown here is derived from an EMBL/GenBank/DDBJ whole genome shotgun (WGS) entry which is preliminary data.</text>
</comment>
<dbReference type="PANTHER" id="PTHR32305">
    <property type="match status" value="1"/>
</dbReference>
<name>A0A6L6Q228_9BURK</name>
<sequence>MSKDIDGKQTETYSWTKQRISGEKYYRLGAYEYKRSDPDTSVPLLSQKVITRDGATYSTTYSNYDAYGNPGQVAESGPNGGSRTTTLTYNINTNKWLVKQVKDESFPGSSITRSFDTNGNLLSQTRDGVSTSYTYDAQGNVATVTYPRSLTHTLSNYKRGIPQSESQPEGVNITRVVSDAGNITSETNGDQRTTTYGYDLQNRLTSITRPAGDAVSISYTGPTIGYTSKIVTRGTLKETTQYDGFMRPISVDLGGVVRTTTYDNNGRKNFESNPGASIGTKFQQYDGLGRVGLITNADNTTRTFTYGAGTRTVTDERNNATTETLRGYGNPDQTFVMGISKPDASANVTLARNSKDLVTSVTQAGLTRSYGYNSNYYLTSVTDPETGTTTYGRDAAGNMTSRTVGASGTTNYTYDNQNRLTAVSYPNGAPAVSKTYSKTHRLLTVNSSSANRSYAYDANNNLTSESVVVDGRTFTTGYGYNTRDQLQSITYPQSGKVVSYAPDALGRPTQVSGYITSVSYWPSGMPKQINYANGTVTEYDQHSRLWPSTFRTQKSGTYYVNSSYGYDGMGNLSSISDSADGSYNRSFGYDSLDRLTTANGPWGSGTIAYNGAGNITSQVLGGSNLYYSYTDGTNRLNSVTGSRTTTYGYDAYGNVTSGSGNTYTYDGVPNLTCVNCGNAAAKIEYTYDGLNRRVSATKAGVKTYEVYGSHGNQLIEFTPSQSNRLVEYIYLGGKRIAQRVTP</sequence>
<gene>
    <name evidence="3" type="ORF">GM668_13560</name>
</gene>
<evidence type="ECO:0000259" key="2">
    <source>
        <dbReference type="Pfam" id="PF25023"/>
    </source>
</evidence>
<dbReference type="EMBL" id="WNLA01000007">
    <property type="protein sequence ID" value="MTW03112.1"/>
    <property type="molecule type" value="Genomic_DNA"/>
</dbReference>
<dbReference type="Pfam" id="PF25023">
    <property type="entry name" value="TEN_YD-shell"/>
    <property type="match status" value="1"/>
</dbReference>
<dbReference type="InterPro" id="IPR031325">
    <property type="entry name" value="RHS_repeat"/>
</dbReference>
<proteinExistence type="predicted"/>
<evidence type="ECO:0000256" key="1">
    <source>
        <dbReference type="ARBA" id="ARBA00022737"/>
    </source>
</evidence>
<dbReference type="Pfam" id="PF05593">
    <property type="entry name" value="RHS_repeat"/>
    <property type="match status" value="4"/>
</dbReference>
<feature type="domain" description="Teneurin-like YD-shell" evidence="2">
    <location>
        <begin position="521"/>
        <end position="695"/>
    </location>
</feature>